<evidence type="ECO:0000313" key="2">
    <source>
        <dbReference type="Proteomes" id="UP001418222"/>
    </source>
</evidence>
<dbReference type="AlphaFoldDB" id="A0AAP0BWE6"/>
<reference evidence="1 2" key="1">
    <citation type="journal article" date="2022" name="Nat. Plants">
        <title>Genomes of leafy and leafless Platanthera orchids illuminate the evolution of mycoheterotrophy.</title>
        <authorList>
            <person name="Li M.H."/>
            <person name="Liu K.W."/>
            <person name="Li Z."/>
            <person name="Lu H.C."/>
            <person name="Ye Q.L."/>
            <person name="Zhang D."/>
            <person name="Wang J.Y."/>
            <person name="Li Y.F."/>
            <person name="Zhong Z.M."/>
            <person name="Liu X."/>
            <person name="Yu X."/>
            <person name="Liu D.K."/>
            <person name="Tu X.D."/>
            <person name="Liu B."/>
            <person name="Hao Y."/>
            <person name="Liao X.Y."/>
            <person name="Jiang Y.T."/>
            <person name="Sun W.H."/>
            <person name="Chen J."/>
            <person name="Chen Y.Q."/>
            <person name="Ai Y."/>
            <person name="Zhai J.W."/>
            <person name="Wu S.S."/>
            <person name="Zhou Z."/>
            <person name="Hsiao Y.Y."/>
            <person name="Wu W.L."/>
            <person name="Chen Y.Y."/>
            <person name="Lin Y.F."/>
            <person name="Hsu J.L."/>
            <person name="Li C.Y."/>
            <person name="Wang Z.W."/>
            <person name="Zhao X."/>
            <person name="Zhong W.Y."/>
            <person name="Ma X.K."/>
            <person name="Ma L."/>
            <person name="Huang J."/>
            <person name="Chen G.Z."/>
            <person name="Huang M.Z."/>
            <person name="Huang L."/>
            <person name="Peng D.H."/>
            <person name="Luo Y.B."/>
            <person name="Zou S.Q."/>
            <person name="Chen S.P."/>
            <person name="Lan S."/>
            <person name="Tsai W.C."/>
            <person name="Van de Peer Y."/>
            <person name="Liu Z.J."/>
        </authorList>
    </citation>
    <scope>NUCLEOTIDE SEQUENCE [LARGE SCALE GENOMIC DNA]</scope>
    <source>
        <strain evidence="1">Lor287</strain>
    </source>
</reference>
<sequence length="99" mass="10566">MVEELLTSGRRPWRRSFHVWSASMAEEISRLVGVHGGGAFTSCLAVGVWSSRTTPPPARAPAIFSPAVDVDVIPMATFSFSLTSFLSLSSSHGNTALES</sequence>
<gene>
    <name evidence="1" type="ORF">KSP39_PZI003637</name>
</gene>
<keyword evidence="2" id="KW-1185">Reference proteome</keyword>
<protein>
    <submittedName>
        <fullName evidence="1">Uncharacterized protein</fullName>
    </submittedName>
</protein>
<evidence type="ECO:0000313" key="1">
    <source>
        <dbReference type="EMBL" id="KAK8951825.1"/>
    </source>
</evidence>
<accession>A0AAP0BWE6</accession>
<comment type="caution">
    <text evidence="1">The sequence shown here is derived from an EMBL/GenBank/DDBJ whole genome shotgun (WGS) entry which is preliminary data.</text>
</comment>
<name>A0AAP0BWE6_9ASPA</name>
<proteinExistence type="predicted"/>
<dbReference type="EMBL" id="JBBWWQ010000003">
    <property type="protein sequence ID" value="KAK8951825.1"/>
    <property type="molecule type" value="Genomic_DNA"/>
</dbReference>
<organism evidence="1 2">
    <name type="scientific">Platanthera zijinensis</name>
    <dbReference type="NCBI Taxonomy" id="2320716"/>
    <lineage>
        <taxon>Eukaryota</taxon>
        <taxon>Viridiplantae</taxon>
        <taxon>Streptophyta</taxon>
        <taxon>Embryophyta</taxon>
        <taxon>Tracheophyta</taxon>
        <taxon>Spermatophyta</taxon>
        <taxon>Magnoliopsida</taxon>
        <taxon>Liliopsida</taxon>
        <taxon>Asparagales</taxon>
        <taxon>Orchidaceae</taxon>
        <taxon>Orchidoideae</taxon>
        <taxon>Orchideae</taxon>
        <taxon>Orchidinae</taxon>
        <taxon>Platanthera</taxon>
    </lineage>
</organism>
<dbReference type="Proteomes" id="UP001418222">
    <property type="component" value="Unassembled WGS sequence"/>
</dbReference>